<dbReference type="InterPro" id="IPR005337">
    <property type="entry name" value="RapZ-like"/>
</dbReference>
<evidence type="ECO:0000259" key="6">
    <source>
        <dbReference type="Pfam" id="PF22740"/>
    </source>
</evidence>
<dbReference type="InterPro" id="IPR053930">
    <property type="entry name" value="RapZ-like_N"/>
</dbReference>
<dbReference type="InterPro" id="IPR027417">
    <property type="entry name" value="P-loop_NTPase"/>
</dbReference>
<keyword evidence="3 4" id="KW-0342">GTP-binding</keyword>
<evidence type="ECO:0000256" key="4">
    <source>
        <dbReference type="HAMAP-Rule" id="MF_00636"/>
    </source>
</evidence>
<dbReference type="GO" id="GO:0005524">
    <property type="term" value="F:ATP binding"/>
    <property type="evidence" value="ECO:0007669"/>
    <property type="project" value="UniProtKB-UniRule"/>
</dbReference>
<feature type="domain" description="RapZ-like N-terminal" evidence="5">
    <location>
        <begin position="4"/>
        <end position="162"/>
    </location>
</feature>
<protein>
    <submittedName>
        <fullName evidence="7">RNase adapter protein RapZ</fullName>
    </submittedName>
</protein>
<dbReference type="KEGG" id="gai:IMCC3135_29385"/>
<proteinExistence type="inferred from homology"/>
<feature type="binding site" evidence="4">
    <location>
        <begin position="61"/>
        <end position="64"/>
    </location>
    <ligand>
        <name>GTP</name>
        <dbReference type="ChEBI" id="CHEBI:37565"/>
    </ligand>
</feature>
<evidence type="ECO:0000256" key="1">
    <source>
        <dbReference type="ARBA" id="ARBA00022741"/>
    </source>
</evidence>
<evidence type="ECO:0000256" key="3">
    <source>
        <dbReference type="ARBA" id="ARBA00023134"/>
    </source>
</evidence>
<dbReference type="PANTHER" id="PTHR30448:SF0">
    <property type="entry name" value="RNASE ADAPTER PROTEIN RAPZ"/>
    <property type="match status" value="1"/>
</dbReference>
<dbReference type="PIRSF" id="PIRSF005052">
    <property type="entry name" value="P-loopkin"/>
    <property type="match status" value="1"/>
</dbReference>
<evidence type="ECO:0000259" key="5">
    <source>
        <dbReference type="Pfam" id="PF03668"/>
    </source>
</evidence>
<dbReference type="EMBL" id="CP018632">
    <property type="protein sequence ID" value="ASJ75927.1"/>
    <property type="molecule type" value="Genomic_DNA"/>
</dbReference>
<reference evidence="7 8" key="1">
    <citation type="submission" date="2016-12" db="EMBL/GenBank/DDBJ databases">
        <authorList>
            <person name="Song W.-J."/>
            <person name="Kurnit D.M."/>
        </authorList>
    </citation>
    <scope>NUCLEOTIDE SEQUENCE [LARGE SCALE GENOMIC DNA]</scope>
    <source>
        <strain evidence="7 8">IMCC3135</strain>
    </source>
</reference>
<name>A0A2Z2P5F7_9GAMM</name>
<dbReference type="NCBIfam" id="NF003828">
    <property type="entry name" value="PRK05416.1"/>
    <property type="match status" value="1"/>
</dbReference>
<keyword evidence="1 4" id="KW-0547">Nucleotide-binding</keyword>
<organism evidence="7 8">
    <name type="scientific">Granulosicoccus antarcticus IMCC3135</name>
    <dbReference type="NCBI Taxonomy" id="1192854"/>
    <lineage>
        <taxon>Bacteria</taxon>
        <taxon>Pseudomonadati</taxon>
        <taxon>Pseudomonadota</taxon>
        <taxon>Gammaproteobacteria</taxon>
        <taxon>Chromatiales</taxon>
        <taxon>Granulosicoccaceae</taxon>
        <taxon>Granulosicoccus</taxon>
    </lineage>
</organism>
<keyword evidence="8" id="KW-1185">Reference proteome</keyword>
<dbReference type="RefSeq" id="WP_088920764.1">
    <property type="nucleotide sequence ID" value="NZ_CP018632.1"/>
</dbReference>
<dbReference type="GO" id="GO:0005525">
    <property type="term" value="F:GTP binding"/>
    <property type="evidence" value="ECO:0007669"/>
    <property type="project" value="UniProtKB-UniRule"/>
</dbReference>
<dbReference type="InterPro" id="IPR053931">
    <property type="entry name" value="RapZ_C"/>
</dbReference>
<dbReference type="Proteomes" id="UP000250079">
    <property type="component" value="Chromosome"/>
</dbReference>
<feature type="binding site" evidence="4">
    <location>
        <begin position="9"/>
        <end position="16"/>
    </location>
    <ligand>
        <name>ATP</name>
        <dbReference type="ChEBI" id="CHEBI:30616"/>
    </ligand>
</feature>
<evidence type="ECO:0000313" key="8">
    <source>
        <dbReference type="Proteomes" id="UP000250079"/>
    </source>
</evidence>
<dbReference type="HAMAP" id="MF_00636">
    <property type="entry name" value="RapZ_like"/>
    <property type="match status" value="1"/>
</dbReference>
<dbReference type="SUPFAM" id="SSF52540">
    <property type="entry name" value="P-loop containing nucleoside triphosphate hydrolases"/>
    <property type="match status" value="1"/>
</dbReference>
<accession>A0A2Z2P5F7</accession>
<dbReference type="Pfam" id="PF03668">
    <property type="entry name" value="RapZ-like_N"/>
    <property type="match status" value="1"/>
</dbReference>
<dbReference type="PANTHER" id="PTHR30448">
    <property type="entry name" value="RNASE ADAPTER PROTEIN RAPZ"/>
    <property type="match status" value="1"/>
</dbReference>
<gene>
    <name evidence="7" type="primary">rapZ</name>
    <name evidence="7" type="ORF">IMCC3135_29385</name>
</gene>
<dbReference type="OrthoDB" id="9784461at2"/>
<feature type="domain" description="RapZ C-terminal" evidence="6">
    <location>
        <begin position="168"/>
        <end position="286"/>
    </location>
</feature>
<sequence length="286" mass="32790">MTRLTIVTGLSGSGKSVALHTLEDEGFFCIDNLPSFLLTEFIDKLLASGSELYSKLAIGVDMRSERASADNLLKLLKELRARQDAEVEVLFLDTDRTRLVTRFSETRRKHPLSSQDLPLISAIDEEARLLEPVKDDAELVIDTSALNLHELRNLIRTYILGKTQVGLALTFQSFGFKHGTPASTDFMFDVRCLPNPHWEPDLRRFTGREKPIIKFLQEQPDVEDMFTEIRNYLQRWLPLFEAENRAYLTVSVGCTGGRHRSVYLVDRLADHFAQERNNVSRRHREL</sequence>
<keyword evidence="2 4" id="KW-0067">ATP-binding</keyword>
<dbReference type="Pfam" id="PF22740">
    <property type="entry name" value="PapZ_C"/>
    <property type="match status" value="1"/>
</dbReference>
<dbReference type="AlphaFoldDB" id="A0A2Z2P5F7"/>
<evidence type="ECO:0000256" key="2">
    <source>
        <dbReference type="ARBA" id="ARBA00022840"/>
    </source>
</evidence>
<evidence type="ECO:0000313" key="7">
    <source>
        <dbReference type="EMBL" id="ASJ75927.1"/>
    </source>
</evidence>